<dbReference type="Pfam" id="PF22633">
    <property type="entry name" value="F5_F8_type_C_2"/>
    <property type="match status" value="1"/>
</dbReference>
<organism evidence="1 2">
    <name type="scientific">Dimorphilus gyrociliatus</name>
    <dbReference type="NCBI Taxonomy" id="2664684"/>
    <lineage>
        <taxon>Eukaryota</taxon>
        <taxon>Metazoa</taxon>
        <taxon>Spiralia</taxon>
        <taxon>Lophotrochozoa</taxon>
        <taxon>Annelida</taxon>
        <taxon>Polychaeta</taxon>
        <taxon>Polychaeta incertae sedis</taxon>
        <taxon>Dinophilidae</taxon>
        <taxon>Dimorphilus</taxon>
    </lineage>
</organism>
<keyword evidence="2" id="KW-1185">Reference proteome</keyword>
<dbReference type="OrthoDB" id="5783533at2759"/>
<dbReference type="SUPFAM" id="SSF49785">
    <property type="entry name" value="Galactose-binding domain-like"/>
    <property type="match status" value="1"/>
</dbReference>
<dbReference type="EMBL" id="CAJFCJ010000016">
    <property type="protein sequence ID" value="CAD5122295.1"/>
    <property type="molecule type" value="Genomic_DNA"/>
</dbReference>
<dbReference type="Proteomes" id="UP000549394">
    <property type="component" value="Unassembled WGS sequence"/>
</dbReference>
<sequence>MLTSSTSQREKCSSVRRKLMEENRLKDICLDYIAKNIDIIIEFVNRTNATLPHGISEKIFECLEEKDFGIKEEYLEFFSSNGKLLQNVRLYGRRIKHKSSLRFLKYHPIKNLIIRNLQQLTIAEWLNYVNKETLETLSVSGCQFSEVEVDLYPKSLPTQADYLGGFNSLIKLDVSYTDFEDAHFKVVCNEYVNLEELDISGTLVKCLGCLTKLERLKVFKFCTRRSLLNWNEYTNLLYLKHLQIINIGMCLGDYEANSVDKAFCEWLYHFLQQAQWNDLQSISISEYGDVDLNILRRFIDNHPNLKFFGLDVNNVTKHLNELGSISNVIYASCYSNKLSEIINVFFSPYSTYIFEVFNDQTMALFHVFSIEIKRMKKPDRVEYFNSLNMDELWRILLAIIDEHKTINFKHWVRDNNILFIIQAFELIKKMRILPGYRQNWIRVIKISCQIIELYYDLKEPAEDFLPFRLISSIFLHFYDLIHLVANKLKLVTMLFGLVGENSVVRNVLALIHRLIDEVDFTTVRYRSIIPFYILRNLCFLPFVKLNESELHEMINNFGIFRNILVRSYHPDQPVLFEKIHDIVHEGLLNYKQFYGTQHLFIESESKLIVDEKTGKYFNENRKNTFSYVGYMCFLYLFTMNGITRPYEFVGEINIHSEIEKSSQRNMGRNVTFYFKEDYVLELVLRVTCLDNYFGDYCTCKGRRRKTDICFKNGTVLCKLTNQPYTHVEEECIDTRISQLTVAIYIQSVQLTNKVSCKEYDDCSLNNTRFCFGLHNKYEIVCDDYQFNRNSNNSKEFLPVDVKSMKFHIGSRKFMYLGTEVQLFKNQSLFTLYESFDKTLYIKNIKNHSIIVILGDFDKLEFTLRFECSRTGAHPNLKSWWSVDLEREYEITSVCLLNTNGIDYDKLSNFQVSVGNFPLETSNICTTYSGTVPEPQNSNEYICFNCQQDSIGSFLTIQHLDEGKNLILCGVTVNGQSEKPSNIASINQPHFVAFGGKTSSTIHAFDKFYGSFFSTKTTDLNYKRPFLRIDLHESRLIYGLIIISAEDGL</sequence>
<evidence type="ECO:0000313" key="2">
    <source>
        <dbReference type="Proteomes" id="UP000549394"/>
    </source>
</evidence>
<protein>
    <submittedName>
        <fullName evidence="1">DgyrCDS10736</fullName>
    </submittedName>
</protein>
<accession>A0A7I8W184</accession>
<dbReference type="InterPro" id="IPR032675">
    <property type="entry name" value="LRR_dom_sf"/>
</dbReference>
<dbReference type="PANTHER" id="PTHR12904">
    <property type="match status" value="1"/>
</dbReference>
<dbReference type="PANTHER" id="PTHR12904:SF23">
    <property type="entry name" value="PROTEIN ZER-1 HOMOLOG"/>
    <property type="match status" value="1"/>
</dbReference>
<dbReference type="SUPFAM" id="SSF52047">
    <property type="entry name" value="RNI-like"/>
    <property type="match status" value="1"/>
</dbReference>
<evidence type="ECO:0000313" key="1">
    <source>
        <dbReference type="EMBL" id="CAD5122295.1"/>
    </source>
</evidence>
<comment type="caution">
    <text evidence="1">The sequence shown here is derived from an EMBL/GenBank/DDBJ whole genome shotgun (WGS) entry which is preliminary data.</text>
</comment>
<dbReference type="AlphaFoldDB" id="A0A7I8W184"/>
<dbReference type="Gene3D" id="2.60.120.260">
    <property type="entry name" value="Galactose-binding domain-like"/>
    <property type="match status" value="1"/>
</dbReference>
<name>A0A7I8W184_9ANNE</name>
<proteinExistence type="predicted"/>
<reference evidence="1 2" key="1">
    <citation type="submission" date="2020-08" db="EMBL/GenBank/DDBJ databases">
        <authorList>
            <person name="Hejnol A."/>
        </authorList>
    </citation>
    <scope>NUCLEOTIDE SEQUENCE [LARGE SCALE GENOMIC DNA]</scope>
</reference>
<dbReference type="GO" id="GO:0031462">
    <property type="term" value="C:Cul2-RING ubiquitin ligase complex"/>
    <property type="evidence" value="ECO:0007669"/>
    <property type="project" value="TreeGrafter"/>
</dbReference>
<gene>
    <name evidence="1" type="ORF">DGYR_LOCUS10122</name>
</gene>
<dbReference type="InterPro" id="IPR051341">
    <property type="entry name" value="Zyg-11_UBL_adapter"/>
</dbReference>
<dbReference type="Gene3D" id="3.80.10.10">
    <property type="entry name" value="Ribonuclease Inhibitor"/>
    <property type="match status" value="1"/>
</dbReference>
<dbReference type="InterPro" id="IPR008979">
    <property type="entry name" value="Galactose-bd-like_sf"/>
</dbReference>